<gene>
    <name evidence="1" type="ORF">AAFF_G00309690</name>
</gene>
<protein>
    <submittedName>
        <fullName evidence="1">Uncharacterized protein</fullName>
    </submittedName>
</protein>
<name>A0AAD7SP23_9TELE</name>
<dbReference type="Proteomes" id="UP001221898">
    <property type="component" value="Unassembled WGS sequence"/>
</dbReference>
<organism evidence="1 2">
    <name type="scientific">Aldrovandia affinis</name>
    <dbReference type="NCBI Taxonomy" id="143900"/>
    <lineage>
        <taxon>Eukaryota</taxon>
        <taxon>Metazoa</taxon>
        <taxon>Chordata</taxon>
        <taxon>Craniata</taxon>
        <taxon>Vertebrata</taxon>
        <taxon>Euteleostomi</taxon>
        <taxon>Actinopterygii</taxon>
        <taxon>Neopterygii</taxon>
        <taxon>Teleostei</taxon>
        <taxon>Notacanthiformes</taxon>
        <taxon>Halosauridae</taxon>
        <taxon>Aldrovandia</taxon>
    </lineage>
</organism>
<reference evidence="1" key="1">
    <citation type="journal article" date="2023" name="Science">
        <title>Genome structures resolve the early diversification of teleost fishes.</title>
        <authorList>
            <person name="Parey E."/>
            <person name="Louis A."/>
            <person name="Montfort J."/>
            <person name="Bouchez O."/>
            <person name="Roques C."/>
            <person name="Iampietro C."/>
            <person name="Lluch J."/>
            <person name="Castinel A."/>
            <person name="Donnadieu C."/>
            <person name="Desvignes T."/>
            <person name="Floi Bucao C."/>
            <person name="Jouanno E."/>
            <person name="Wen M."/>
            <person name="Mejri S."/>
            <person name="Dirks R."/>
            <person name="Jansen H."/>
            <person name="Henkel C."/>
            <person name="Chen W.J."/>
            <person name="Zahm M."/>
            <person name="Cabau C."/>
            <person name="Klopp C."/>
            <person name="Thompson A.W."/>
            <person name="Robinson-Rechavi M."/>
            <person name="Braasch I."/>
            <person name="Lecointre G."/>
            <person name="Bobe J."/>
            <person name="Postlethwait J.H."/>
            <person name="Berthelot C."/>
            <person name="Roest Crollius H."/>
            <person name="Guiguen Y."/>
        </authorList>
    </citation>
    <scope>NUCLEOTIDE SEQUENCE</scope>
    <source>
        <strain evidence="1">NC1722</strain>
    </source>
</reference>
<sequence length="70" mass="7758">MVGRNRKQKARVIEAVIGLNRKPQLQDMSLGADGHLCITQLVGAISDESITARKRKHDEIRSLPLQLIAV</sequence>
<evidence type="ECO:0000313" key="2">
    <source>
        <dbReference type="Proteomes" id="UP001221898"/>
    </source>
</evidence>
<evidence type="ECO:0000313" key="1">
    <source>
        <dbReference type="EMBL" id="KAJ8406081.1"/>
    </source>
</evidence>
<dbReference type="EMBL" id="JAINUG010000045">
    <property type="protein sequence ID" value="KAJ8406081.1"/>
    <property type="molecule type" value="Genomic_DNA"/>
</dbReference>
<keyword evidence="2" id="KW-1185">Reference proteome</keyword>
<dbReference type="AlphaFoldDB" id="A0AAD7SP23"/>
<proteinExistence type="predicted"/>
<accession>A0AAD7SP23</accession>
<comment type="caution">
    <text evidence="1">The sequence shown here is derived from an EMBL/GenBank/DDBJ whole genome shotgun (WGS) entry which is preliminary data.</text>
</comment>